<dbReference type="AlphaFoldDB" id="A0AAW0G429"/>
<accession>A0AAW0G429</accession>
<comment type="caution">
    <text evidence="1">The sequence shown here is derived from an EMBL/GenBank/DDBJ whole genome shotgun (WGS) entry which is preliminary data.</text>
</comment>
<sequence length="89" mass="10290">MAITLDQNNQFTLSDLPPKVISAPLQDTFIKTTNRLKDKPSGDAYPKTLAPPVSAESGFMTFTQMKEEMMPYLIQMKLNRLRKKYYWKS</sequence>
<gene>
    <name evidence="1" type="ORF">QCA50_012291</name>
</gene>
<proteinExistence type="predicted"/>
<protein>
    <submittedName>
        <fullName evidence="1">Uncharacterized protein</fullName>
    </submittedName>
</protein>
<name>A0AAW0G429_9APHY</name>
<keyword evidence="2" id="KW-1185">Reference proteome</keyword>
<dbReference type="EMBL" id="JASBNA010000024">
    <property type="protein sequence ID" value="KAK7684708.1"/>
    <property type="molecule type" value="Genomic_DNA"/>
</dbReference>
<reference evidence="1 2" key="1">
    <citation type="submission" date="2022-09" db="EMBL/GenBank/DDBJ databases">
        <authorList>
            <person name="Palmer J.M."/>
        </authorList>
    </citation>
    <scope>NUCLEOTIDE SEQUENCE [LARGE SCALE GENOMIC DNA]</scope>
    <source>
        <strain evidence="1 2">DSM 7382</strain>
    </source>
</reference>
<dbReference type="Proteomes" id="UP001385951">
    <property type="component" value="Unassembled WGS sequence"/>
</dbReference>
<evidence type="ECO:0000313" key="1">
    <source>
        <dbReference type="EMBL" id="KAK7684708.1"/>
    </source>
</evidence>
<organism evidence="1 2">
    <name type="scientific">Cerrena zonata</name>
    <dbReference type="NCBI Taxonomy" id="2478898"/>
    <lineage>
        <taxon>Eukaryota</taxon>
        <taxon>Fungi</taxon>
        <taxon>Dikarya</taxon>
        <taxon>Basidiomycota</taxon>
        <taxon>Agaricomycotina</taxon>
        <taxon>Agaricomycetes</taxon>
        <taxon>Polyporales</taxon>
        <taxon>Cerrenaceae</taxon>
        <taxon>Cerrena</taxon>
    </lineage>
</organism>
<evidence type="ECO:0000313" key="2">
    <source>
        <dbReference type="Proteomes" id="UP001385951"/>
    </source>
</evidence>